<dbReference type="InterPro" id="IPR013216">
    <property type="entry name" value="Methyltransf_11"/>
</dbReference>
<dbReference type="CDD" id="cd02440">
    <property type="entry name" value="AdoMet_MTases"/>
    <property type="match status" value="1"/>
</dbReference>
<dbReference type="Pfam" id="PF08241">
    <property type="entry name" value="Methyltransf_11"/>
    <property type="match status" value="1"/>
</dbReference>
<protein>
    <submittedName>
        <fullName evidence="2">Methyltransferase domain-containing protein</fullName>
    </submittedName>
</protein>
<evidence type="ECO:0000259" key="1">
    <source>
        <dbReference type="Pfam" id="PF08241"/>
    </source>
</evidence>
<gene>
    <name evidence="2" type="ORF">SAMN05428963_11433</name>
</gene>
<dbReference type="STRING" id="1365950.SAMN05428963_11433"/>
<accession>A0A1T4STH4</accession>
<sequence>MSEIADAEVARCWDSNADQWTDDVRNGFDVYRDRFTFPAFIDAMPQIDGLEVVDFGCGEGTNTRAFAKRGARLTGLDISQRMIEHACQNEADDPLGIKYLVSSYSEHCGLPDASFDAVLSTMALMDGPDLSGAVREAFRLLRPGGFIHFSILHPCFITPGLGWERDEEGQVVGLRVARYFDRSTFTEHWRFGDRPKDEDVVPFAVPRFPRTIGDYLNALAAAGFVLTALVEPQPAPDACEDVPRFARWRDLGAFLLIVTAKRPTV</sequence>
<proteinExistence type="predicted"/>
<dbReference type="PANTHER" id="PTHR42912">
    <property type="entry name" value="METHYLTRANSFERASE"/>
    <property type="match status" value="1"/>
</dbReference>
<feature type="domain" description="Methyltransferase type 11" evidence="1">
    <location>
        <begin position="53"/>
        <end position="148"/>
    </location>
</feature>
<keyword evidence="2" id="KW-0808">Transferase</keyword>
<name>A0A1T4STH4_9HYPH</name>
<dbReference type="EMBL" id="FUXL01000014">
    <property type="protein sequence ID" value="SKA31590.1"/>
    <property type="molecule type" value="Genomic_DNA"/>
</dbReference>
<evidence type="ECO:0000313" key="2">
    <source>
        <dbReference type="EMBL" id="SKA31590.1"/>
    </source>
</evidence>
<dbReference type="GO" id="GO:0032259">
    <property type="term" value="P:methylation"/>
    <property type="evidence" value="ECO:0007669"/>
    <property type="project" value="UniProtKB-KW"/>
</dbReference>
<keyword evidence="2" id="KW-0489">Methyltransferase</keyword>
<dbReference type="GO" id="GO:0008757">
    <property type="term" value="F:S-adenosylmethionine-dependent methyltransferase activity"/>
    <property type="evidence" value="ECO:0007669"/>
    <property type="project" value="InterPro"/>
</dbReference>
<keyword evidence="3" id="KW-1185">Reference proteome</keyword>
<organism evidence="2 3">
    <name type="scientific">Consotaella salsifontis</name>
    <dbReference type="NCBI Taxonomy" id="1365950"/>
    <lineage>
        <taxon>Bacteria</taxon>
        <taxon>Pseudomonadati</taxon>
        <taxon>Pseudomonadota</taxon>
        <taxon>Alphaproteobacteria</taxon>
        <taxon>Hyphomicrobiales</taxon>
        <taxon>Aurantimonadaceae</taxon>
        <taxon>Consotaella</taxon>
    </lineage>
</organism>
<dbReference type="OrthoDB" id="5298787at2"/>
<dbReference type="PANTHER" id="PTHR42912:SF85">
    <property type="entry name" value="METHYLTRANSFERASE TYPE 11"/>
    <property type="match status" value="1"/>
</dbReference>
<reference evidence="2 3" key="1">
    <citation type="submission" date="2017-02" db="EMBL/GenBank/DDBJ databases">
        <authorList>
            <person name="Peterson S.W."/>
        </authorList>
    </citation>
    <scope>NUCLEOTIDE SEQUENCE [LARGE SCALE GENOMIC DNA]</scope>
    <source>
        <strain evidence="2 3">USBA 369</strain>
    </source>
</reference>
<dbReference type="RefSeq" id="WP_078709726.1">
    <property type="nucleotide sequence ID" value="NZ_FUXL01000014.1"/>
</dbReference>
<dbReference type="SUPFAM" id="SSF53335">
    <property type="entry name" value="S-adenosyl-L-methionine-dependent methyltransferases"/>
    <property type="match status" value="1"/>
</dbReference>
<dbReference type="InterPro" id="IPR050508">
    <property type="entry name" value="Methyltransf_Superfamily"/>
</dbReference>
<dbReference type="Proteomes" id="UP000190135">
    <property type="component" value="Unassembled WGS sequence"/>
</dbReference>
<dbReference type="InterPro" id="IPR029063">
    <property type="entry name" value="SAM-dependent_MTases_sf"/>
</dbReference>
<dbReference type="AlphaFoldDB" id="A0A1T4STH4"/>
<dbReference type="Gene3D" id="3.40.50.150">
    <property type="entry name" value="Vaccinia Virus protein VP39"/>
    <property type="match status" value="1"/>
</dbReference>
<evidence type="ECO:0000313" key="3">
    <source>
        <dbReference type="Proteomes" id="UP000190135"/>
    </source>
</evidence>